<evidence type="ECO:0000256" key="2">
    <source>
        <dbReference type="SAM" id="Phobius"/>
    </source>
</evidence>
<dbReference type="EMBL" id="JBHTLK010000013">
    <property type="protein sequence ID" value="MFD1146462.1"/>
    <property type="molecule type" value="Genomic_DNA"/>
</dbReference>
<protein>
    <recommendedName>
        <fullName evidence="5">Serine/threonine protein kinase</fullName>
    </recommendedName>
</protein>
<evidence type="ECO:0008006" key="5">
    <source>
        <dbReference type="Google" id="ProtNLM"/>
    </source>
</evidence>
<keyword evidence="4" id="KW-1185">Reference proteome</keyword>
<comment type="caution">
    <text evidence="3">The sequence shown here is derived from an EMBL/GenBank/DDBJ whole genome shotgun (WGS) entry which is preliminary data.</text>
</comment>
<reference evidence="4" key="1">
    <citation type="journal article" date="2019" name="Int. J. Syst. Evol. Microbiol.">
        <title>The Global Catalogue of Microorganisms (GCM) 10K type strain sequencing project: providing services to taxonomists for standard genome sequencing and annotation.</title>
        <authorList>
            <consortium name="The Broad Institute Genomics Platform"/>
            <consortium name="The Broad Institute Genome Sequencing Center for Infectious Disease"/>
            <person name="Wu L."/>
            <person name="Ma J."/>
        </authorList>
    </citation>
    <scope>NUCLEOTIDE SEQUENCE [LARGE SCALE GENOMIC DNA]</scope>
    <source>
        <strain evidence="4">CCUG 60214</strain>
    </source>
</reference>
<accession>A0ABW3QF56</accession>
<feature type="compositionally biased region" description="Low complexity" evidence="1">
    <location>
        <begin position="104"/>
        <end position="123"/>
    </location>
</feature>
<evidence type="ECO:0000313" key="4">
    <source>
        <dbReference type="Proteomes" id="UP001597168"/>
    </source>
</evidence>
<dbReference type="RefSeq" id="WP_380720252.1">
    <property type="nucleotide sequence ID" value="NZ_JBHTLK010000013.1"/>
</dbReference>
<dbReference type="Proteomes" id="UP001597168">
    <property type="component" value="Unassembled WGS sequence"/>
</dbReference>
<feature type="region of interest" description="Disordered" evidence="1">
    <location>
        <begin position="104"/>
        <end position="162"/>
    </location>
</feature>
<name>A0ABW3QF56_9PSEU</name>
<gene>
    <name evidence="3" type="ORF">ACFQ3T_04930</name>
</gene>
<proteinExistence type="predicted"/>
<keyword evidence="2" id="KW-0472">Membrane</keyword>
<evidence type="ECO:0000256" key="1">
    <source>
        <dbReference type="SAM" id="MobiDB-lite"/>
    </source>
</evidence>
<feature type="compositionally biased region" description="Low complexity" evidence="1">
    <location>
        <begin position="134"/>
        <end position="150"/>
    </location>
</feature>
<evidence type="ECO:0000313" key="3">
    <source>
        <dbReference type="EMBL" id="MFD1146462.1"/>
    </source>
</evidence>
<feature type="region of interest" description="Disordered" evidence="1">
    <location>
        <begin position="30"/>
        <end position="64"/>
    </location>
</feature>
<organism evidence="3 4">
    <name type="scientific">Saccharothrix hoggarensis</name>
    <dbReference type="NCBI Taxonomy" id="913853"/>
    <lineage>
        <taxon>Bacteria</taxon>
        <taxon>Bacillati</taxon>
        <taxon>Actinomycetota</taxon>
        <taxon>Actinomycetes</taxon>
        <taxon>Pseudonocardiales</taxon>
        <taxon>Pseudonocardiaceae</taxon>
        <taxon>Saccharothrix</taxon>
    </lineage>
</organism>
<sequence length="261" mass="27471">MDSLLLLMRVLGAERQCDWEALLDRANAAKRRSAPATRPAVASETVTTPEEKTTPESEVAPDLGRRSRWRSRGVRWWAGGGAAAAVIAALVALFAAGGWRTITGSSESSATVSTSSGDTGVTGAERRGVPCWRTTSTAPAPSSPASSAQPSPRPKAYAPGGAGDAELVLDQRHIVVVDGSADGCAVVLSVRADGSEVGPWANAEGKTGRIKDGAPIPPKIVELPWLDTVRRLEFRACFGEVVDKRPVFRETDCGAWVAVDR</sequence>
<keyword evidence="2" id="KW-0812">Transmembrane</keyword>
<keyword evidence="2" id="KW-1133">Transmembrane helix</keyword>
<feature type="transmembrane region" description="Helical" evidence="2">
    <location>
        <begin position="76"/>
        <end position="99"/>
    </location>
</feature>